<reference evidence="2" key="1">
    <citation type="submission" date="2022-03" db="EMBL/GenBank/DDBJ databases">
        <authorList>
            <person name="Sayadi A."/>
        </authorList>
    </citation>
    <scope>NUCLEOTIDE SEQUENCE</scope>
</reference>
<dbReference type="AlphaFoldDB" id="A0A9P0Q0U2"/>
<keyword evidence="3" id="KW-1185">Reference proteome</keyword>
<protein>
    <submittedName>
        <fullName evidence="2">Uncharacterized protein</fullName>
    </submittedName>
</protein>
<gene>
    <name evidence="2" type="ORF">ACAOBT_LOCUS28813</name>
</gene>
<feature type="compositionally biased region" description="Basic and acidic residues" evidence="1">
    <location>
        <begin position="1"/>
        <end position="22"/>
    </location>
</feature>
<dbReference type="Proteomes" id="UP001152888">
    <property type="component" value="Unassembled WGS sequence"/>
</dbReference>
<evidence type="ECO:0000313" key="3">
    <source>
        <dbReference type="Proteomes" id="UP001152888"/>
    </source>
</evidence>
<feature type="compositionally biased region" description="Basic and acidic residues" evidence="1">
    <location>
        <begin position="52"/>
        <end position="72"/>
    </location>
</feature>
<sequence>MQNIKDSDDSIKDKDYEPRFSDESSVDSNHNLQSTERTERASNNNIAAAPEYRGRPKKEGSSSTRNKTERCGKNLKIVINSIIHLKEN</sequence>
<dbReference type="OrthoDB" id="6709892at2759"/>
<feature type="compositionally biased region" description="Polar residues" evidence="1">
    <location>
        <begin position="26"/>
        <end position="46"/>
    </location>
</feature>
<dbReference type="EMBL" id="CAKOFQ010007663">
    <property type="protein sequence ID" value="CAH2005913.1"/>
    <property type="molecule type" value="Genomic_DNA"/>
</dbReference>
<name>A0A9P0Q0U2_ACAOB</name>
<comment type="caution">
    <text evidence="2">The sequence shown here is derived from an EMBL/GenBank/DDBJ whole genome shotgun (WGS) entry which is preliminary data.</text>
</comment>
<accession>A0A9P0Q0U2</accession>
<proteinExistence type="predicted"/>
<evidence type="ECO:0000313" key="2">
    <source>
        <dbReference type="EMBL" id="CAH2005913.1"/>
    </source>
</evidence>
<evidence type="ECO:0000256" key="1">
    <source>
        <dbReference type="SAM" id="MobiDB-lite"/>
    </source>
</evidence>
<organism evidence="2 3">
    <name type="scientific">Acanthoscelides obtectus</name>
    <name type="common">Bean weevil</name>
    <name type="synonym">Bruchus obtectus</name>
    <dbReference type="NCBI Taxonomy" id="200917"/>
    <lineage>
        <taxon>Eukaryota</taxon>
        <taxon>Metazoa</taxon>
        <taxon>Ecdysozoa</taxon>
        <taxon>Arthropoda</taxon>
        <taxon>Hexapoda</taxon>
        <taxon>Insecta</taxon>
        <taxon>Pterygota</taxon>
        <taxon>Neoptera</taxon>
        <taxon>Endopterygota</taxon>
        <taxon>Coleoptera</taxon>
        <taxon>Polyphaga</taxon>
        <taxon>Cucujiformia</taxon>
        <taxon>Chrysomeloidea</taxon>
        <taxon>Chrysomelidae</taxon>
        <taxon>Bruchinae</taxon>
        <taxon>Bruchini</taxon>
        <taxon>Acanthoscelides</taxon>
    </lineage>
</organism>
<feature type="region of interest" description="Disordered" evidence="1">
    <location>
        <begin position="1"/>
        <end position="72"/>
    </location>
</feature>